<dbReference type="AlphaFoldDB" id="A0A2P2PDR2"/>
<organism evidence="1">
    <name type="scientific">Rhizophora mucronata</name>
    <name type="common">Asiatic mangrove</name>
    <dbReference type="NCBI Taxonomy" id="61149"/>
    <lineage>
        <taxon>Eukaryota</taxon>
        <taxon>Viridiplantae</taxon>
        <taxon>Streptophyta</taxon>
        <taxon>Embryophyta</taxon>
        <taxon>Tracheophyta</taxon>
        <taxon>Spermatophyta</taxon>
        <taxon>Magnoliopsida</taxon>
        <taxon>eudicotyledons</taxon>
        <taxon>Gunneridae</taxon>
        <taxon>Pentapetalae</taxon>
        <taxon>rosids</taxon>
        <taxon>fabids</taxon>
        <taxon>Malpighiales</taxon>
        <taxon>Rhizophoraceae</taxon>
        <taxon>Rhizophora</taxon>
    </lineage>
</organism>
<dbReference type="EMBL" id="GGEC01072404">
    <property type="protein sequence ID" value="MBX52888.1"/>
    <property type="molecule type" value="Transcribed_RNA"/>
</dbReference>
<reference evidence="1" key="1">
    <citation type="submission" date="2018-02" db="EMBL/GenBank/DDBJ databases">
        <title>Rhizophora mucronata_Transcriptome.</title>
        <authorList>
            <person name="Meera S.P."/>
            <person name="Sreeshan A."/>
            <person name="Augustine A."/>
        </authorList>
    </citation>
    <scope>NUCLEOTIDE SEQUENCE</scope>
    <source>
        <tissue evidence="1">Leaf</tissue>
    </source>
</reference>
<proteinExistence type="predicted"/>
<sequence length="47" mass="5545">MFPLPLLSKKPPNFPRYEKVKTVTQVLKVKYFSESQCFIGWASREPK</sequence>
<accession>A0A2P2PDR2</accession>
<evidence type="ECO:0000313" key="1">
    <source>
        <dbReference type="EMBL" id="MBX52888.1"/>
    </source>
</evidence>
<name>A0A2P2PDR2_RHIMU</name>
<protein>
    <submittedName>
        <fullName evidence="1">Uncharacterized protein</fullName>
    </submittedName>
</protein>